<protein>
    <submittedName>
        <fullName evidence="2">Uncharacterized protein</fullName>
    </submittedName>
</protein>
<gene>
    <name evidence="2" type="ORF">IWQ60_011995</name>
</gene>
<sequence>MAKKEAMASVNMAIGDWVLSNKASLSCIRPCETPDHVSTPCGVMGRMTNKGGAQLYCLACRQTYNKVEYITLVSPQTLLQFTEGKAALAGTHGRTLQAIQAQPQQSQSQQPQPQQSQSQQPQPQQSLVQSTLQPLSKRFTLKEPSRKRTRNNQGQASIPGLQAQVQAQAKVIEG</sequence>
<proteinExistence type="predicted"/>
<keyword evidence="3" id="KW-1185">Reference proteome</keyword>
<evidence type="ECO:0000313" key="3">
    <source>
        <dbReference type="Proteomes" id="UP001150569"/>
    </source>
</evidence>
<dbReference type="Proteomes" id="UP001150569">
    <property type="component" value="Unassembled WGS sequence"/>
</dbReference>
<feature type="compositionally biased region" description="Low complexity" evidence="1">
    <location>
        <begin position="100"/>
        <end position="136"/>
    </location>
</feature>
<feature type="region of interest" description="Disordered" evidence="1">
    <location>
        <begin position="96"/>
        <end position="174"/>
    </location>
</feature>
<evidence type="ECO:0000313" key="2">
    <source>
        <dbReference type="EMBL" id="KAJ1906828.1"/>
    </source>
</evidence>
<reference evidence="2" key="1">
    <citation type="submission" date="2022-07" db="EMBL/GenBank/DDBJ databases">
        <title>Phylogenomic reconstructions and comparative analyses of Kickxellomycotina fungi.</title>
        <authorList>
            <person name="Reynolds N.K."/>
            <person name="Stajich J.E."/>
            <person name="Barry K."/>
            <person name="Grigoriev I.V."/>
            <person name="Crous P."/>
            <person name="Smith M.E."/>
        </authorList>
    </citation>
    <scope>NUCLEOTIDE SEQUENCE</scope>
    <source>
        <strain evidence="2">RSA 861</strain>
    </source>
</reference>
<evidence type="ECO:0000256" key="1">
    <source>
        <dbReference type="SAM" id="MobiDB-lite"/>
    </source>
</evidence>
<name>A0A9W7ZQX6_9FUNG</name>
<accession>A0A9W7ZQX6</accession>
<comment type="caution">
    <text evidence="2">The sequence shown here is derived from an EMBL/GenBank/DDBJ whole genome shotgun (WGS) entry which is preliminary data.</text>
</comment>
<dbReference type="EMBL" id="JANBPT010001544">
    <property type="protein sequence ID" value="KAJ1906828.1"/>
    <property type="molecule type" value="Genomic_DNA"/>
</dbReference>
<organism evidence="2 3">
    <name type="scientific">Tieghemiomyces parasiticus</name>
    <dbReference type="NCBI Taxonomy" id="78921"/>
    <lineage>
        <taxon>Eukaryota</taxon>
        <taxon>Fungi</taxon>
        <taxon>Fungi incertae sedis</taxon>
        <taxon>Zoopagomycota</taxon>
        <taxon>Kickxellomycotina</taxon>
        <taxon>Dimargaritomycetes</taxon>
        <taxon>Dimargaritales</taxon>
        <taxon>Dimargaritaceae</taxon>
        <taxon>Tieghemiomyces</taxon>
    </lineage>
</organism>
<dbReference type="AlphaFoldDB" id="A0A9W7ZQX6"/>